<dbReference type="EMBL" id="JAAAWP010000003">
    <property type="protein sequence ID" value="NDW21417.1"/>
    <property type="molecule type" value="Genomic_DNA"/>
</dbReference>
<gene>
    <name evidence="1" type="ORF">GTW09_07785</name>
</gene>
<proteinExistence type="predicted"/>
<dbReference type="SUPFAM" id="SSF53335">
    <property type="entry name" value="S-adenosyl-L-methionine-dependent methyltransferases"/>
    <property type="match status" value="1"/>
</dbReference>
<evidence type="ECO:0000313" key="1">
    <source>
        <dbReference type="EMBL" id="NDW21417.1"/>
    </source>
</evidence>
<reference evidence="1 2" key="1">
    <citation type="submission" date="2020-01" db="EMBL/GenBank/DDBJ databases">
        <title>Genomes of bacteria type strains.</title>
        <authorList>
            <person name="Chen J."/>
            <person name="Zhu S."/>
            <person name="Yang J."/>
        </authorList>
    </citation>
    <scope>NUCLEOTIDE SEQUENCE [LARGE SCALE GENOMIC DNA]</scope>
    <source>
        <strain evidence="1 2">LMG 22958</strain>
    </source>
</reference>
<organism evidence="1 2">
    <name type="scientific">Alteromonas hispanica</name>
    <dbReference type="NCBI Taxonomy" id="315421"/>
    <lineage>
        <taxon>Bacteria</taxon>
        <taxon>Pseudomonadati</taxon>
        <taxon>Pseudomonadota</taxon>
        <taxon>Gammaproteobacteria</taxon>
        <taxon>Alteromonadales</taxon>
        <taxon>Alteromonadaceae</taxon>
        <taxon>Alteromonas/Salinimonas group</taxon>
        <taxon>Alteromonas</taxon>
    </lineage>
</organism>
<dbReference type="CDD" id="cd02440">
    <property type="entry name" value="AdoMet_MTases"/>
    <property type="match status" value="1"/>
</dbReference>
<comment type="caution">
    <text evidence="1">The sequence shown here is derived from an EMBL/GenBank/DDBJ whole genome shotgun (WGS) entry which is preliminary data.</text>
</comment>
<accession>A0A6L9MTN6</accession>
<protein>
    <submittedName>
        <fullName evidence="1">Methyltransferase domain-containing protein</fullName>
    </submittedName>
</protein>
<dbReference type="GO" id="GO:0032259">
    <property type="term" value="P:methylation"/>
    <property type="evidence" value="ECO:0007669"/>
    <property type="project" value="UniProtKB-KW"/>
</dbReference>
<keyword evidence="2" id="KW-1185">Reference proteome</keyword>
<sequence>MQCPLCFDSNTIFYHQDNKRTYFQCKCCKLVFVSPECLPSTGAEKSEYDKHENSFEDDGYRTFLSKLLTPLSIYIKPSSSALDFGCGPAPVLAELLKEKGLEVSIYDPFYANNIEVLEQSFDVITCTEAIEHFHQPAKEWSLFNSMLKPNGILAIMTKRVLSKERFKQWHYKNDPTHVSFFSEATFNYLAQRDTFSVEFPTSDVVLMKKL</sequence>
<dbReference type="InterPro" id="IPR029063">
    <property type="entry name" value="SAM-dependent_MTases_sf"/>
</dbReference>
<dbReference type="Gene3D" id="3.40.50.150">
    <property type="entry name" value="Vaccinia Virus protein VP39"/>
    <property type="match status" value="1"/>
</dbReference>
<name>A0A6L9MTN6_9ALTE</name>
<keyword evidence="1" id="KW-0489">Methyltransferase</keyword>
<dbReference type="Pfam" id="PF13489">
    <property type="entry name" value="Methyltransf_23"/>
    <property type="match status" value="1"/>
</dbReference>
<keyword evidence="1" id="KW-0808">Transferase</keyword>
<dbReference type="AlphaFoldDB" id="A0A6L9MTN6"/>
<dbReference type="Proteomes" id="UP000478837">
    <property type="component" value="Unassembled WGS sequence"/>
</dbReference>
<dbReference type="GO" id="GO:0008168">
    <property type="term" value="F:methyltransferase activity"/>
    <property type="evidence" value="ECO:0007669"/>
    <property type="project" value="UniProtKB-KW"/>
</dbReference>
<evidence type="ECO:0000313" key="2">
    <source>
        <dbReference type="Proteomes" id="UP000478837"/>
    </source>
</evidence>